<dbReference type="GO" id="GO:0008408">
    <property type="term" value="F:3'-5' exonuclease activity"/>
    <property type="evidence" value="ECO:0007669"/>
    <property type="project" value="InterPro"/>
</dbReference>
<dbReference type="SUPFAM" id="SSF53098">
    <property type="entry name" value="Ribonuclease H-like"/>
    <property type="match status" value="1"/>
</dbReference>
<feature type="compositionally biased region" description="Low complexity" evidence="3">
    <location>
        <begin position="774"/>
        <end position="789"/>
    </location>
</feature>
<feature type="region of interest" description="Disordered" evidence="3">
    <location>
        <begin position="1221"/>
        <end position="1328"/>
    </location>
</feature>
<protein>
    <recommendedName>
        <fullName evidence="4">3'-5' exonuclease domain-containing protein</fullName>
    </recommendedName>
</protein>
<gene>
    <name evidence="5" type="ORF">HXX76_006757</name>
</gene>
<dbReference type="InterPro" id="IPR002562">
    <property type="entry name" value="3'-5'_exonuclease_dom"/>
</dbReference>
<evidence type="ECO:0000313" key="5">
    <source>
        <dbReference type="EMBL" id="KAG2436454.1"/>
    </source>
</evidence>
<feature type="domain" description="3'-5' exonuclease" evidence="4">
    <location>
        <begin position="919"/>
        <end position="1046"/>
    </location>
</feature>
<dbReference type="GO" id="GO:0005737">
    <property type="term" value="C:cytoplasm"/>
    <property type="evidence" value="ECO:0007669"/>
    <property type="project" value="TreeGrafter"/>
</dbReference>
<dbReference type="EMBL" id="JAEHOC010000013">
    <property type="protein sequence ID" value="KAG2436454.1"/>
    <property type="molecule type" value="Genomic_DNA"/>
</dbReference>
<dbReference type="InterPro" id="IPR012337">
    <property type="entry name" value="RNaseH-like_sf"/>
</dbReference>
<feature type="region of interest" description="Disordered" evidence="3">
    <location>
        <begin position="41"/>
        <end position="60"/>
    </location>
</feature>
<feature type="compositionally biased region" description="Low complexity" evidence="3">
    <location>
        <begin position="1143"/>
        <end position="1164"/>
    </location>
</feature>
<feature type="compositionally biased region" description="Gly residues" evidence="3">
    <location>
        <begin position="189"/>
        <end position="204"/>
    </location>
</feature>
<feature type="compositionally biased region" description="Acidic residues" evidence="3">
    <location>
        <begin position="395"/>
        <end position="405"/>
    </location>
</feature>
<feature type="region of interest" description="Disordered" evidence="3">
    <location>
        <begin position="1077"/>
        <end position="1106"/>
    </location>
</feature>
<feature type="compositionally biased region" description="Gly residues" evidence="3">
    <location>
        <begin position="567"/>
        <end position="576"/>
    </location>
</feature>
<dbReference type="InterPro" id="IPR036397">
    <property type="entry name" value="RNaseH_sf"/>
</dbReference>
<feature type="region of interest" description="Disordered" evidence="3">
    <location>
        <begin position="1143"/>
        <end position="1200"/>
    </location>
</feature>
<name>A0A835W467_CHLIN</name>
<comment type="caution">
    <text evidence="5">The sequence shown here is derived from an EMBL/GenBank/DDBJ whole genome shotgun (WGS) entry which is preliminary data.</text>
</comment>
<dbReference type="InterPro" id="IPR051132">
    <property type="entry name" value="3-5_Exonuclease_domain"/>
</dbReference>
<proteinExistence type="predicted"/>
<feature type="compositionally biased region" description="Gly residues" evidence="3">
    <location>
        <begin position="1189"/>
        <end position="1200"/>
    </location>
</feature>
<keyword evidence="6" id="KW-1185">Reference proteome</keyword>
<evidence type="ECO:0000259" key="4">
    <source>
        <dbReference type="Pfam" id="PF01612"/>
    </source>
</evidence>
<feature type="compositionally biased region" description="Low complexity" evidence="3">
    <location>
        <begin position="1088"/>
        <end position="1100"/>
    </location>
</feature>
<feature type="region of interest" description="Disordered" evidence="3">
    <location>
        <begin position="1"/>
        <end position="31"/>
    </location>
</feature>
<dbReference type="Gene3D" id="3.30.420.10">
    <property type="entry name" value="Ribonuclease H-like superfamily/Ribonuclease H"/>
    <property type="match status" value="1"/>
</dbReference>
<keyword evidence="2" id="KW-0378">Hydrolase</keyword>
<evidence type="ECO:0000256" key="3">
    <source>
        <dbReference type="SAM" id="MobiDB-lite"/>
    </source>
</evidence>
<evidence type="ECO:0000256" key="1">
    <source>
        <dbReference type="ARBA" id="ARBA00022722"/>
    </source>
</evidence>
<feature type="compositionally biased region" description="Gly residues" evidence="3">
    <location>
        <begin position="223"/>
        <end position="234"/>
    </location>
</feature>
<reference evidence="5" key="1">
    <citation type="journal article" date="2020" name="bioRxiv">
        <title>Comparative genomics of Chlamydomonas.</title>
        <authorList>
            <person name="Craig R.J."/>
            <person name="Hasan A.R."/>
            <person name="Ness R.W."/>
            <person name="Keightley P.D."/>
        </authorList>
    </citation>
    <scope>NUCLEOTIDE SEQUENCE</scope>
    <source>
        <strain evidence="5">SAG 7.73</strain>
    </source>
</reference>
<feature type="region of interest" description="Disordered" evidence="3">
    <location>
        <begin position="774"/>
        <end position="819"/>
    </location>
</feature>
<sequence length="1365" mass="136898">MLLHDEEPRPSTGEAQGFTAAEARAEHASSSFVQSVLQHVRHTGAARPHEGEQQHRADADDELEAVQAEWLGREAGGSGPRRPRSRRQQRMAVWLDQDDTLGFDFWGPQPGTATVPRAMAAAAEEVLQPEVALAAASTTIAAALSGRSPGGSIGVRASLQGGGRGGRRPSSGLMLAEAVGQAVWVSTSRGGGGGGRGGNGGSGRSPGKLRSDSRAGALASGAAGNGSTSGGWDGGDAKGSSGGREQAGAGGGAGGGDWRALLADGADRQFLSSLYDPDAQSGGDATDVDIATSYEIGSGGQDDDGTFVEVLSPAFSASLTEELALGNLGRSSGGGGGSSGRSRRRRAQQAQEAGTGRPQERADWEDAEEAPVAAAASRQRGQQQWEFGVQGQAAQDEEPEEDEDGQAAADWRGPRMDASWQQELGWAPGGAVAAPASADGAASAPGEAGSLLGAGDEEDWGVYFDAAAPLQRRDAGSGVGSGMIRGWRDATRGAGGAQGAARTAGAAAARGSAGRGRGQAWDAEDGWSRWEEGGAAPDMLGGNSDWEEPAWSGRAGYLPPSGPTRAPGGGRRGGGKAAVLRAEDELRRNAAIASASIPRKGASVGFWLPAAPAVAAAAAAADAAASPAAAPADGSTPALASAPAPAARARVGAGTAARRQGGRLAASEPDVDSQDEDEDEAASAGTDAEAEEFVREAIDTAVERAATARAAAVAAAAEAESDKALWARIPLQYNFGPIFKILEMDRADSMPQPIPIPPELRQLAEELPCVVLGSGSSSGSKDAGSGSSSADEEGLLRPGSDAREPAAGGAAAAAAADAGPQAKGKAKGKAMSAKQAAAALLSGVTAYVLAGGVEVLLVQDARGLRPAIAWLRQSLADDAVAGIDSEWPAVFTNGSSSSSSGSSSSSSSSSASIRAAAAASEKLSLLQLASPTRVLLLHLVCMEGEVLDPLHAMLSDPVITWVAAGWSRSEGARLARTLGGLPPPMRVLDVQAAAVAAGWHRVGLASLANEVLGGAGFVKHRKVTTSNWARPDLNERQIRYAALDALLPPMVLRQLRLFAAFPGLRCSFCRYEMHAPEGVQQRPPPPASRQQQQQQQADPSAPAPLPEGPICACEHCGRTLWPTRQLVTVPAAAAVEAEDTVAAAAPPQPQAAAASSPRATSSATGVTAVSPGSGGPRPGTSSPGPGASSPGGSGAGGGSGGLTEYLLRIAASGQQRAQRYSMAVGASRRPRQRLFSQDDGADSGLEVTDGDASDTAEQSSALQTVDEGAAAGGSSGSSSGGVGKKKKKKAVKAAAAAATRRQNGEGSAGGNGGASSASASSARQQALWDLWESGSPAAAAAVALAMAQNDTGSESGGAGGSAVDA</sequence>
<organism evidence="5 6">
    <name type="scientific">Chlamydomonas incerta</name>
    <dbReference type="NCBI Taxonomy" id="51695"/>
    <lineage>
        <taxon>Eukaryota</taxon>
        <taxon>Viridiplantae</taxon>
        <taxon>Chlorophyta</taxon>
        <taxon>core chlorophytes</taxon>
        <taxon>Chlorophyceae</taxon>
        <taxon>CS clade</taxon>
        <taxon>Chlamydomonadales</taxon>
        <taxon>Chlamydomonadaceae</taxon>
        <taxon>Chlamydomonas</taxon>
    </lineage>
</organism>
<feature type="region of interest" description="Disordered" evidence="3">
    <location>
        <begin position="628"/>
        <end position="690"/>
    </location>
</feature>
<dbReference type="PANTHER" id="PTHR13620:SF104">
    <property type="entry name" value="EXONUCLEASE 3'-5' DOMAIN-CONTAINING PROTEIN 2"/>
    <property type="match status" value="1"/>
</dbReference>
<dbReference type="OrthoDB" id="552068at2759"/>
<feature type="region of interest" description="Disordered" evidence="3">
    <location>
        <begin position="493"/>
        <end position="520"/>
    </location>
</feature>
<dbReference type="GO" id="GO:0006139">
    <property type="term" value="P:nucleobase-containing compound metabolic process"/>
    <property type="evidence" value="ECO:0007669"/>
    <property type="project" value="InterPro"/>
</dbReference>
<feature type="compositionally biased region" description="Basic and acidic residues" evidence="3">
    <location>
        <begin position="47"/>
        <end position="58"/>
    </location>
</feature>
<feature type="compositionally biased region" description="Low complexity" evidence="3">
    <location>
        <begin position="370"/>
        <end position="394"/>
    </location>
</feature>
<feature type="region of interest" description="Disordered" evidence="3">
    <location>
        <begin position="550"/>
        <end position="577"/>
    </location>
</feature>
<accession>A0A835W467</accession>
<feature type="compositionally biased region" description="Gly residues" evidence="3">
    <location>
        <begin position="1270"/>
        <end position="1282"/>
    </location>
</feature>
<feature type="region of interest" description="Disordered" evidence="3">
    <location>
        <begin position="430"/>
        <end position="453"/>
    </location>
</feature>
<dbReference type="Proteomes" id="UP000650467">
    <property type="component" value="Unassembled WGS sequence"/>
</dbReference>
<evidence type="ECO:0000313" key="6">
    <source>
        <dbReference type="Proteomes" id="UP000650467"/>
    </source>
</evidence>
<feature type="compositionally biased region" description="Acidic residues" evidence="3">
    <location>
        <begin position="669"/>
        <end position="681"/>
    </location>
</feature>
<feature type="compositionally biased region" description="Low complexity" evidence="3">
    <location>
        <begin position="806"/>
        <end position="819"/>
    </location>
</feature>
<dbReference type="Pfam" id="PF01612">
    <property type="entry name" value="DNA_pol_A_exo1"/>
    <property type="match status" value="1"/>
</dbReference>
<feature type="compositionally biased region" description="Low complexity" evidence="3">
    <location>
        <begin position="628"/>
        <end position="668"/>
    </location>
</feature>
<dbReference type="GO" id="GO:0003676">
    <property type="term" value="F:nucleic acid binding"/>
    <property type="evidence" value="ECO:0007669"/>
    <property type="project" value="InterPro"/>
</dbReference>
<dbReference type="PANTHER" id="PTHR13620">
    <property type="entry name" value="3-5 EXONUCLEASE"/>
    <property type="match status" value="1"/>
</dbReference>
<keyword evidence="1" id="KW-0540">Nuclease</keyword>
<feature type="region of interest" description="Disordered" evidence="3">
    <location>
        <begin position="324"/>
        <end position="412"/>
    </location>
</feature>
<feature type="region of interest" description="Disordered" evidence="3">
    <location>
        <begin position="144"/>
        <end position="171"/>
    </location>
</feature>
<dbReference type="GO" id="GO:0005634">
    <property type="term" value="C:nucleus"/>
    <property type="evidence" value="ECO:0007669"/>
    <property type="project" value="TreeGrafter"/>
</dbReference>
<evidence type="ECO:0000256" key="2">
    <source>
        <dbReference type="ARBA" id="ARBA00022801"/>
    </source>
</evidence>
<feature type="region of interest" description="Disordered" evidence="3">
    <location>
        <begin position="186"/>
        <end position="256"/>
    </location>
</feature>
<feature type="compositionally biased region" description="Low complexity" evidence="3">
    <location>
        <begin position="499"/>
        <end position="512"/>
    </location>
</feature>
<feature type="compositionally biased region" description="Low complexity" evidence="3">
    <location>
        <begin position="1178"/>
        <end position="1188"/>
    </location>
</feature>